<keyword evidence="8" id="KW-1185">Reference proteome</keyword>
<dbReference type="InterPro" id="IPR027417">
    <property type="entry name" value="P-loop_NTPase"/>
</dbReference>
<evidence type="ECO:0000256" key="3">
    <source>
        <dbReference type="ARBA" id="ARBA00023054"/>
    </source>
</evidence>
<keyword evidence="4 5" id="KW-0505">Motor protein</keyword>
<protein>
    <submittedName>
        <fullName evidence="9">Kinesin-like protein KIF28P-like</fullName>
    </submittedName>
</protein>
<reference evidence="9" key="1">
    <citation type="submission" date="2025-08" db="UniProtKB">
        <authorList>
            <consortium name="RefSeq"/>
        </authorList>
    </citation>
    <scope>IDENTIFICATION</scope>
    <source>
        <tissue evidence="9">Testes</tissue>
    </source>
</reference>
<evidence type="ECO:0000256" key="2">
    <source>
        <dbReference type="ARBA" id="ARBA00022840"/>
    </source>
</evidence>
<dbReference type="SMART" id="SM00129">
    <property type="entry name" value="KISc"/>
    <property type="match status" value="1"/>
</dbReference>
<evidence type="ECO:0000256" key="5">
    <source>
        <dbReference type="PROSITE-ProRule" id="PRU00283"/>
    </source>
</evidence>
<dbReference type="InterPro" id="IPR008984">
    <property type="entry name" value="SMAD_FHA_dom_sf"/>
</dbReference>
<evidence type="ECO:0000256" key="4">
    <source>
        <dbReference type="ARBA" id="ARBA00023175"/>
    </source>
</evidence>
<dbReference type="CDD" id="cd22709">
    <property type="entry name" value="FHA_KIF28P"/>
    <property type="match status" value="1"/>
</dbReference>
<keyword evidence="1 5" id="KW-0547">Nucleotide-binding</keyword>
<dbReference type="InterPro" id="IPR036961">
    <property type="entry name" value="Kinesin_motor_dom_sf"/>
</dbReference>
<dbReference type="InterPro" id="IPR000253">
    <property type="entry name" value="FHA_dom"/>
</dbReference>
<evidence type="ECO:0000259" key="7">
    <source>
        <dbReference type="PROSITE" id="PS50067"/>
    </source>
</evidence>
<keyword evidence="3 6" id="KW-0175">Coiled coil</keyword>
<dbReference type="Pfam" id="PF00498">
    <property type="entry name" value="FHA"/>
    <property type="match status" value="1"/>
</dbReference>
<dbReference type="Proteomes" id="UP000694865">
    <property type="component" value="Unplaced"/>
</dbReference>
<organism evidence="8 9">
    <name type="scientific">Saccoglossus kowalevskii</name>
    <name type="common">Acorn worm</name>
    <dbReference type="NCBI Taxonomy" id="10224"/>
    <lineage>
        <taxon>Eukaryota</taxon>
        <taxon>Metazoa</taxon>
        <taxon>Hemichordata</taxon>
        <taxon>Enteropneusta</taxon>
        <taxon>Harrimaniidae</taxon>
        <taxon>Saccoglossus</taxon>
    </lineage>
</organism>
<evidence type="ECO:0000256" key="1">
    <source>
        <dbReference type="ARBA" id="ARBA00022741"/>
    </source>
</evidence>
<dbReference type="SUPFAM" id="SSF52540">
    <property type="entry name" value="P-loop containing nucleoside triphosphate hydrolases"/>
    <property type="match status" value="1"/>
</dbReference>
<feature type="domain" description="Kinesin motor" evidence="7">
    <location>
        <begin position="1"/>
        <end position="346"/>
    </location>
</feature>
<dbReference type="RefSeq" id="XP_006817089.1">
    <property type="nucleotide sequence ID" value="XM_006817026.1"/>
</dbReference>
<keyword evidence="2 5" id="KW-0067">ATP-binding</keyword>
<dbReference type="InterPro" id="IPR022140">
    <property type="entry name" value="Kinesin-like_KIF1-typ"/>
</dbReference>
<dbReference type="Pfam" id="PF12423">
    <property type="entry name" value="KIF1B"/>
    <property type="match status" value="1"/>
</dbReference>
<dbReference type="PANTHER" id="PTHR47117">
    <property type="entry name" value="STAR-RELATED LIPID TRANSFER PROTEIN 9"/>
    <property type="match status" value="1"/>
</dbReference>
<evidence type="ECO:0000256" key="6">
    <source>
        <dbReference type="SAM" id="Coils"/>
    </source>
</evidence>
<evidence type="ECO:0000313" key="9">
    <source>
        <dbReference type="RefSeq" id="XP_006817089.1"/>
    </source>
</evidence>
<dbReference type="InterPro" id="IPR001752">
    <property type="entry name" value="Kinesin_motor_dom"/>
</dbReference>
<dbReference type="GeneID" id="102800593"/>
<dbReference type="Gene3D" id="3.40.850.10">
    <property type="entry name" value="Kinesin motor domain"/>
    <property type="match status" value="1"/>
</dbReference>
<name>A0ABM0MAP8_SACKO</name>
<dbReference type="SUPFAM" id="SSF49879">
    <property type="entry name" value="SMAD/FHA domain"/>
    <property type="match status" value="1"/>
</dbReference>
<sequence>MVVRAVGAKLLSDENSSQTPEFTGRRNGNFGRRTMTSSNCHVPCRTTVVIMTHINTATIECPYTQGPQRVFDNLGLNMLENAWKGYNCSLFAYGQTGSGKSYSVMGFQANKGIVPLTCEELFRGIKIRQEACAEGEDFQVTFSMIEIYNEQVRDLLNPKNAPKGGLKIREHYSKGFYVDMLKVVTVNTFADIESRINEGTRNRTIASTNMNATSSRAHTIVSVTLIQKAKNQAGQMMTKTSIINLVDLAGSERVEKTGATGDRLKEGSMINQSLSTLGNVIKALADLGSGKKAAHIPYRDSKLTMLLKNALGGNSKTIMIAAISPADDNYEETLSTLRYADRAKSIRTKAIINESPTEKLIRELREENARLLQQLQTGGGGAMGSNIKGIPEHEVEEMKKALEEQIHRNKSEMDEMEKSWQQRFSEAEAANMEKLVLEQKKQEQMKVVPHFWNLNEDPALTGMVVHFIHDGKSHIGNKNADPAPEILLAGLSILKEHAVVKRNKKNVVKIKQVGKAKVLVNGKELQEEKELHHNDRVMFGSNHLYVLHHPQDLAKNMKAGKKEEKVTYDQAQTEIAENSGFNMQKGPGQTKEDLLVQEDLIEMMPLVSEANAMSEELDKKVRFEIAIVAPAVKGLKHGRTEVNVVIRNLENGTEFMWQRNKFLNRKYMMQEMYQNYMEGDSDWDVEKEKDPFWEPPETEALIGYVHLYLQSLGYMIELEETLSITDYKGLERGHLSVEGVPCRSNGSEFDESEDAFVEEPSELEGKSMYFRLKILNARGLPVQFNKSFCRYKFYLDEQTNQTKEIEGTINPNFGHNHLISCNPVTKQDAEDRHKLLVEINTHKKRADKMETKLRKIYDMVLEAKKEDGTGTLNASEVEEVLKSGYKEQFKAAGRVIQTVNESKACVIQ</sequence>
<dbReference type="PRINTS" id="PR00380">
    <property type="entry name" value="KINESINHEAVY"/>
</dbReference>
<dbReference type="Gene3D" id="2.60.200.20">
    <property type="match status" value="1"/>
</dbReference>
<evidence type="ECO:0000313" key="8">
    <source>
        <dbReference type="Proteomes" id="UP000694865"/>
    </source>
</evidence>
<accession>A0ABM0MAP8</accession>
<dbReference type="PROSITE" id="PS50067">
    <property type="entry name" value="KINESIN_MOTOR_2"/>
    <property type="match status" value="1"/>
</dbReference>
<feature type="coiled-coil region" evidence="6">
    <location>
        <begin position="392"/>
        <end position="419"/>
    </location>
</feature>
<feature type="binding site" evidence="5">
    <location>
        <begin position="94"/>
        <end position="101"/>
    </location>
    <ligand>
        <name>ATP</name>
        <dbReference type="ChEBI" id="CHEBI:30616"/>
    </ligand>
</feature>
<dbReference type="Pfam" id="PF00225">
    <property type="entry name" value="Kinesin"/>
    <property type="match status" value="1"/>
</dbReference>
<proteinExistence type="inferred from homology"/>
<comment type="similarity">
    <text evidence="5">Belongs to the TRAFAC class myosin-kinesin ATPase superfamily. Kinesin family.</text>
</comment>
<gene>
    <name evidence="9" type="primary">LOC102800593</name>
</gene>